<evidence type="ECO:0000313" key="4">
    <source>
        <dbReference type="Proteomes" id="UP000316621"/>
    </source>
</evidence>
<evidence type="ECO:0000313" key="3">
    <source>
        <dbReference type="EMBL" id="RZC78216.1"/>
    </source>
</evidence>
<protein>
    <recommendedName>
        <fullName evidence="5">Retrotransposon gag domain-containing protein</fullName>
    </recommendedName>
</protein>
<evidence type="ECO:0008006" key="5">
    <source>
        <dbReference type="Google" id="ProtNLM"/>
    </source>
</evidence>
<feature type="signal peptide" evidence="2">
    <location>
        <begin position="1"/>
        <end position="19"/>
    </location>
</feature>
<name>A0A4Y7KZ82_PAPSO</name>
<keyword evidence="4" id="KW-1185">Reference proteome</keyword>
<feature type="region of interest" description="Disordered" evidence="1">
    <location>
        <begin position="170"/>
        <end position="218"/>
    </location>
</feature>
<dbReference type="PANTHER" id="PTHR47481">
    <property type="match status" value="1"/>
</dbReference>
<dbReference type="Proteomes" id="UP000316621">
    <property type="component" value="Chromosome 9"/>
</dbReference>
<dbReference type="OMA" id="CWHRFDP"/>
<reference evidence="3 4" key="1">
    <citation type="journal article" date="2018" name="Science">
        <title>The opium poppy genome and morphinan production.</title>
        <authorList>
            <person name="Guo L."/>
            <person name="Winzer T."/>
            <person name="Yang X."/>
            <person name="Li Y."/>
            <person name="Ning Z."/>
            <person name="He Z."/>
            <person name="Teodor R."/>
            <person name="Lu Y."/>
            <person name="Bowser T.A."/>
            <person name="Graham I.A."/>
            <person name="Ye K."/>
        </authorList>
    </citation>
    <scope>NUCLEOTIDE SEQUENCE [LARGE SCALE GENOMIC DNA]</scope>
    <source>
        <strain evidence="4">cv. HN1</strain>
        <tissue evidence="3">Leaves</tissue>
    </source>
</reference>
<dbReference type="AlphaFoldDB" id="A0A4Y7KZ82"/>
<evidence type="ECO:0000256" key="2">
    <source>
        <dbReference type="SAM" id="SignalP"/>
    </source>
</evidence>
<dbReference type="PANTHER" id="PTHR47481:SF31">
    <property type="entry name" value="OS01G0873500 PROTEIN"/>
    <property type="match status" value="1"/>
</dbReference>
<accession>A0A4Y7KZ82</accession>
<keyword evidence="2" id="KW-0732">Signal</keyword>
<evidence type="ECO:0000256" key="1">
    <source>
        <dbReference type="SAM" id="MobiDB-lite"/>
    </source>
</evidence>
<organism evidence="3 4">
    <name type="scientific">Papaver somniferum</name>
    <name type="common">Opium poppy</name>
    <dbReference type="NCBI Taxonomy" id="3469"/>
    <lineage>
        <taxon>Eukaryota</taxon>
        <taxon>Viridiplantae</taxon>
        <taxon>Streptophyta</taxon>
        <taxon>Embryophyta</taxon>
        <taxon>Tracheophyta</taxon>
        <taxon>Spermatophyta</taxon>
        <taxon>Magnoliopsida</taxon>
        <taxon>Ranunculales</taxon>
        <taxon>Papaveraceae</taxon>
        <taxon>Papaveroideae</taxon>
        <taxon>Papaver</taxon>
    </lineage>
</organism>
<dbReference type="EMBL" id="CM010723">
    <property type="protein sequence ID" value="RZC78216.1"/>
    <property type="molecule type" value="Genomic_DNA"/>
</dbReference>
<dbReference type="STRING" id="3469.A0A4Y7KZ82"/>
<proteinExistence type="predicted"/>
<sequence>MGLILVLLQPFLMAKLVMEKSNPDYDEWIEQDVIILGWLFSTMSDSVLLEVGDLETSKAVWDALATLYASKTEERLMQLQRELRTIRKGESTMAAYLLRAKTLADQLAAAGTKISPSELKQTILEGLETSFDSIVTSLQTTMSDMSFEDFKSHLLAYELRLNHQQALLPTPSTVDVTTTTNNSRPPVFSSSSPRPPPSHNHRPNTFNQGRGSYRPPFPRFNNSNNFPVPCQLCGGRNHTGLKCWHRFDPNFTPRRFSHGGGGSSSSIFFLFTTIPLSL</sequence>
<gene>
    <name evidence="3" type="ORF">C5167_002402</name>
</gene>
<feature type="chain" id="PRO_5021218413" description="Retrotransposon gag domain-containing protein" evidence="2">
    <location>
        <begin position="20"/>
        <end position="278"/>
    </location>
</feature>
<dbReference type="Pfam" id="PF14223">
    <property type="entry name" value="Retrotran_gag_2"/>
    <property type="match status" value="1"/>
</dbReference>
<feature type="compositionally biased region" description="Low complexity" evidence="1">
    <location>
        <begin position="170"/>
        <end position="192"/>
    </location>
</feature>
<dbReference type="Gramene" id="RZC78216">
    <property type="protein sequence ID" value="RZC78216"/>
    <property type="gene ID" value="C5167_002402"/>
</dbReference>